<evidence type="ECO:0000313" key="9">
    <source>
        <dbReference type="EMBL" id="CAF3828776.1"/>
    </source>
</evidence>
<evidence type="ECO:0000256" key="2">
    <source>
        <dbReference type="ARBA" id="ARBA00023015"/>
    </source>
</evidence>
<dbReference type="AlphaFoldDB" id="A0A8S2JWI9"/>
<evidence type="ECO:0000256" key="6">
    <source>
        <dbReference type="SAM" id="MobiDB-lite"/>
    </source>
</evidence>
<evidence type="ECO:0000256" key="5">
    <source>
        <dbReference type="ARBA" id="ARBA00023242"/>
    </source>
</evidence>
<dbReference type="InterPro" id="IPR011598">
    <property type="entry name" value="bHLH_dom"/>
</dbReference>
<dbReference type="GO" id="GO:0034751">
    <property type="term" value="C:aryl hydrocarbon receptor complex"/>
    <property type="evidence" value="ECO:0007669"/>
    <property type="project" value="TreeGrafter"/>
</dbReference>
<gene>
    <name evidence="8" type="ORF">OVA965_LOCUS17533</name>
    <name evidence="9" type="ORF">TMI583_LOCUS17546</name>
</gene>
<feature type="compositionally biased region" description="Basic and acidic residues" evidence="6">
    <location>
        <begin position="1"/>
        <end position="12"/>
    </location>
</feature>
<dbReference type="Proteomes" id="UP000682733">
    <property type="component" value="Unassembled WGS sequence"/>
</dbReference>
<comment type="subcellular location">
    <subcellularLocation>
        <location evidence="1">Nucleus</location>
    </subcellularLocation>
</comment>
<proteinExistence type="predicted"/>
<dbReference type="GO" id="GO:0005634">
    <property type="term" value="C:nucleus"/>
    <property type="evidence" value="ECO:0007669"/>
    <property type="project" value="UniProtKB-SubCell"/>
</dbReference>
<feature type="domain" description="BHLH" evidence="7">
    <location>
        <begin position="161"/>
        <end position="208"/>
    </location>
</feature>
<dbReference type="Proteomes" id="UP000677228">
    <property type="component" value="Unassembled WGS sequence"/>
</dbReference>
<feature type="compositionally biased region" description="Basic and acidic residues" evidence="6">
    <location>
        <begin position="77"/>
        <end position="91"/>
    </location>
</feature>
<dbReference type="SUPFAM" id="SSF47459">
    <property type="entry name" value="HLH, helix-loop-helix DNA-binding domain"/>
    <property type="match status" value="1"/>
</dbReference>
<keyword evidence="3" id="KW-0238">DNA-binding</keyword>
<dbReference type="GO" id="GO:0006805">
    <property type="term" value="P:xenobiotic metabolic process"/>
    <property type="evidence" value="ECO:0007669"/>
    <property type="project" value="InterPro"/>
</dbReference>
<feature type="compositionally biased region" description="Basic and acidic residues" evidence="6">
    <location>
        <begin position="26"/>
        <end position="37"/>
    </location>
</feature>
<dbReference type="Pfam" id="PF00010">
    <property type="entry name" value="HLH"/>
    <property type="match status" value="1"/>
</dbReference>
<dbReference type="Gene3D" id="4.10.280.10">
    <property type="entry name" value="Helix-loop-helix DNA-binding domain"/>
    <property type="match status" value="1"/>
</dbReference>
<evidence type="ECO:0000313" key="8">
    <source>
        <dbReference type="EMBL" id="CAF1063416.1"/>
    </source>
</evidence>
<evidence type="ECO:0000256" key="3">
    <source>
        <dbReference type="ARBA" id="ARBA00023125"/>
    </source>
</evidence>
<evidence type="ECO:0000259" key="7">
    <source>
        <dbReference type="SMART" id="SM00353"/>
    </source>
</evidence>
<accession>A0A8S2JWI9</accession>
<comment type="caution">
    <text evidence="9">The sequence shown here is derived from an EMBL/GenBank/DDBJ whole genome shotgun (WGS) entry which is preliminary data.</text>
</comment>
<dbReference type="FunFam" id="4.10.280.10:FF:000041">
    <property type="entry name" value="aryl hydrocarbon receptor repressor"/>
    <property type="match status" value="1"/>
</dbReference>
<keyword evidence="5" id="KW-0539">Nucleus</keyword>
<keyword evidence="2" id="KW-0805">Transcription regulation</keyword>
<dbReference type="EMBL" id="CAJNOK010008432">
    <property type="protein sequence ID" value="CAF1063416.1"/>
    <property type="molecule type" value="Genomic_DNA"/>
</dbReference>
<protein>
    <recommendedName>
        <fullName evidence="7">BHLH domain-containing protein</fullName>
    </recommendedName>
</protein>
<dbReference type="InterPro" id="IPR036638">
    <property type="entry name" value="HLH_DNA-bd_sf"/>
</dbReference>
<sequence>MSNSEFHDKRNLFENSKTLIGWARPPGEDVKVGDIPKPRCSSTLQEETPPPIPPRNHRVNSKNDNITQQNPSAKKIPVPEEKPSKSERRESVGQIDTTLSATLPNECPFHKLKEVENNYVRIKPDRITIPRQKPSKPPISDDEINILHTYKSPLKENQKSNPSKRHRERLNGELENLASLLPFDQNILTKLDKLSILRLAVSYLRVKSYFQGNFCLCTCIYIW</sequence>
<evidence type="ECO:0000313" key="10">
    <source>
        <dbReference type="Proteomes" id="UP000682733"/>
    </source>
</evidence>
<evidence type="ECO:0000256" key="4">
    <source>
        <dbReference type="ARBA" id="ARBA00023163"/>
    </source>
</evidence>
<dbReference type="InterPro" id="IPR039091">
    <property type="entry name" value="AHR/AHRR"/>
</dbReference>
<dbReference type="CDD" id="cd19696">
    <property type="entry name" value="bHLH-PAS_AhR_like"/>
    <property type="match status" value="1"/>
</dbReference>
<dbReference type="SMART" id="SM00353">
    <property type="entry name" value="HLH"/>
    <property type="match status" value="1"/>
</dbReference>
<dbReference type="GO" id="GO:0004879">
    <property type="term" value="F:nuclear receptor activity"/>
    <property type="evidence" value="ECO:0007669"/>
    <property type="project" value="TreeGrafter"/>
</dbReference>
<reference evidence="9" key="1">
    <citation type="submission" date="2021-02" db="EMBL/GenBank/DDBJ databases">
        <authorList>
            <person name="Nowell W R."/>
        </authorList>
    </citation>
    <scope>NUCLEOTIDE SEQUENCE</scope>
</reference>
<keyword evidence="4" id="KW-0804">Transcription</keyword>
<feature type="region of interest" description="Disordered" evidence="6">
    <location>
        <begin position="1"/>
        <end position="99"/>
    </location>
</feature>
<dbReference type="PANTHER" id="PTHR10649">
    <property type="entry name" value="ARYL HYDROCARBON RECEPTOR"/>
    <property type="match status" value="1"/>
</dbReference>
<dbReference type="EMBL" id="CAJOBA010008449">
    <property type="protein sequence ID" value="CAF3828776.1"/>
    <property type="molecule type" value="Genomic_DNA"/>
</dbReference>
<feature type="compositionally biased region" description="Polar residues" evidence="6">
    <location>
        <begin position="62"/>
        <end position="72"/>
    </location>
</feature>
<name>A0A8S2JWI9_9BILA</name>
<dbReference type="PANTHER" id="PTHR10649:SF12">
    <property type="entry name" value="SPINELESS, ISOFORM C"/>
    <property type="match status" value="1"/>
</dbReference>
<evidence type="ECO:0000256" key="1">
    <source>
        <dbReference type="ARBA" id="ARBA00004123"/>
    </source>
</evidence>
<dbReference type="GO" id="GO:0000976">
    <property type="term" value="F:transcription cis-regulatory region binding"/>
    <property type="evidence" value="ECO:0007669"/>
    <property type="project" value="TreeGrafter"/>
</dbReference>
<dbReference type="GO" id="GO:0046983">
    <property type="term" value="F:protein dimerization activity"/>
    <property type="evidence" value="ECO:0007669"/>
    <property type="project" value="InterPro"/>
</dbReference>
<organism evidence="9 10">
    <name type="scientific">Didymodactylos carnosus</name>
    <dbReference type="NCBI Taxonomy" id="1234261"/>
    <lineage>
        <taxon>Eukaryota</taxon>
        <taxon>Metazoa</taxon>
        <taxon>Spiralia</taxon>
        <taxon>Gnathifera</taxon>
        <taxon>Rotifera</taxon>
        <taxon>Eurotatoria</taxon>
        <taxon>Bdelloidea</taxon>
        <taxon>Philodinida</taxon>
        <taxon>Philodinidae</taxon>
        <taxon>Didymodactylos</taxon>
    </lineage>
</organism>